<dbReference type="SUPFAM" id="SSF51735">
    <property type="entry name" value="NAD(P)-binding Rossmann-fold domains"/>
    <property type="match status" value="1"/>
</dbReference>
<organism evidence="5 6">
    <name type="scientific">Thermodesulfovibrio aggregans</name>
    <dbReference type="NCBI Taxonomy" id="86166"/>
    <lineage>
        <taxon>Bacteria</taxon>
        <taxon>Pseudomonadati</taxon>
        <taxon>Nitrospirota</taxon>
        <taxon>Thermodesulfovibrionia</taxon>
        <taxon>Thermodesulfovibrionales</taxon>
        <taxon>Thermodesulfovibrionaceae</taxon>
        <taxon>Thermodesulfovibrio</taxon>
    </lineage>
</organism>
<dbReference type="GO" id="GO:0006813">
    <property type="term" value="P:potassium ion transport"/>
    <property type="evidence" value="ECO:0007669"/>
    <property type="project" value="InterPro"/>
</dbReference>
<accession>A0A0U9HPX4</accession>
<dbReference type="InterPro" id="IPR013099">
    <property type="entry name" value="K_chnl_dom"/>
</dbReference>
<evidence type="ECO:0000256" key="1">
    <source>
        <dbReference type="ARBA" id="ARBA00004651"/>
    </source>
</evidence>
<evidence type="ECO:0000313" key="5">
    <source>
        <dbReference type="EMBL" id="GAQ95111.1"/>
    </source>
</evidence>
<dbReference type="Pfam" id="PF07885">
    <property type="entry name" value="Ion_trans_2"/>
    <property type="match status" value="1"/>
</dbReference>
<dbReference type="EMBL" id="BCNO01000001">
    <property type="protein sequence ID" value="GAQ95111.1"/>
    <property type="molecule type" value="Genomic_DNA"/>
</dbReference>
<comment type="caution">
    <text evidence="5">The sequence shown here is derived from an EMBL/GenBank/DDBJ whole genome shotgun (WGS) entry which is preliminary data.</text>
</comment>
<dbReference type="InterPro" id="IPR036291">
    <property type="entry name" value="NAD(P)-bd_dom_sf"/>
</dbReference>
<keyword evidence="6" id="KW-1185">Reference proteome</keyword>
<dbReference type="Proteomes" id="UP000054976">
    <property type="component" value="Unassembled WGS sequence"/>
</dbReference>
<dbReference type="InterPro" id="IPR036721">
    <property type="entry name" value="RCK_C_sf"/>
</dbReference>
<dbReference type="InterPro" id="IPR003148">
    <property type="entry name" value="RCK_N"/>
</dbReference>
<dbReference type="PANTHER" id="PTHR43833:SF9">
    <property type="entry name" value="POTASSIUM CHANNEL PROTEIN YUGO-RELATED"/>
    <property type="match status" value="1"/>
</dbReference>
<dbReference type="AlphaFoldDB" id="A0A0U9HPX4"/>
<dbReference type="Pfam" id="PF02080">
    <property type="entry name" value="TrkA_C"/>
    <property type="match status" value="1"/>
</dbReference>
<dbReference type="SUPFAM" id="SSF116726">
    <property type="entry name" value="TrkA C-terminal domain-like"/>
    <property type="match status" value="1"/>
</dbReference>
<sequence length="340" mass="37897">MIPLFHIVIMNLIHRKFIFILILLIGVLAFGTVGYMIIEDMKFIDAFYMTVITLATVGFKEVKELDESGKIFTIILILSGFGVFTYTLTTGAKIIIEGEIKEVFKKRKMIKKINLMSQHYIVCGYGRMGSIIFKELKANNVPVVVIEKNKNNLPEDEEFVYIEGDATHDEVLKAAGIDKAKGLITVLPSDAENLYVVLSARELNPNLFIVARAVEKEAEPKLKRAGANKVVSPYFIGGLRIAHTILRPTVVDFLEFATRSEHIEIQIEEIEVSPKSTLVGKTIAQSGIGRDFGVIIIGIKREDGRMKFNPTSQTLIKKGDILIAIGQIDKLAALEKLAME</sequence>
<evidence type="ECO:0000313" key="6">
    <source>
        <dbReference type="Proteomes" id="UP000054976"/>
    </source>
</evidence>
<dbReference type="STRING" id="86166.TAGGR_11314"/>
<feature type="transmembrane region" description="Helical" evidence="2">
    <location>
        <begin position="17"/>
        <end position="37"/>
    </location>
</feature>
<feature type="transmembrane region" description="Helical" evidence="2">
    <location>
        <begin position="71"/>
        <end position="89"/>
    </location>
</feature>
<comment type="subcellular location">
    <subcellularLocation>
        <location evidence="1">Cell membrane</location>
        <topology evidence="1">Multi-pass membrane protein</topology>
    </subcellularLocation>
</comment>
<keyword evidence="2" id="KW-0812">Transmembrane</keyword>
<dbReference type="PROSITE" id="PS51201">
    <property type="entry name" value="RCK_N"/>
    <property type="match status" value="1"/>
</dbReference>
<dbReference type="SUPFAM" id="SSF81324">
    <property type="entry name" value="Voltage-gated potassium channels"/>
    <property type="match status" value="1"/>
</dbReference>
<dbReference type="OrthoDB" id="9781411at2"/>
<dbReference type="InterPro" id="IPR006037">
    <property type="entry name" value="RCK_C"/>
</dbReference>
<keyword evidence="2" id="KW-1133">Transmembrane helix</keyword>
<dbReference type="Gene3D" id="1.10.287.70">
    <property type="match status" value="1"/>
</dbReference>
<evidence type="ECO:0000256" key="2">
    <source>
        <dbReference type="SAM" id="Phobius"/>
    </source>
</evidence>
<feature type="domain" description="RCK N-terminal" evidence="3">
    <location>
        <begin position="117"/>
        <end position="232"/>
    </location>
</feature>
<dbReference type="RefSeq" id="WP_082673580.1">
    <property type="nucleotide sequence ID" value="NZ_BCNO01000001.1"/>
</dbReference>
<dbReference type="PROSITE" id="PS51202">
    <property type="entry name" value="RCK_C"/>
    <property type="match status" value="1"/>
</dbReference>
<name>A0A0U9HPX4_9BACT</name>
<dbReference type="Gene3D" id="3.30.70.1450">
    <property type="entry name" value="Regulator of K+ conductance, C-terminal domain"/>
    <property type="match status" value="1"/>
</dbReference>
<keyword evidence="5" id="KW-0813">Transport</keyword>
<dbReference type="Pfam" id="PF02254">
    <property type="entry name" value="TrkA_N"/>
    <property type="match status" value="1"/>
</dbReference>
<feature type="domain" description="RCK C-terminal" evidence="4">
    <location>
        <begin position="251"/>
        <end position="340"/>
    </location>
</feature>
<keyword evidence="5" id="KW-0407">Ion channel</keyword>
<keyword evidence="5" id="KW-0406">Ion transport</keyword>
<proteinExistence type="predicted"/>
<reference evidence="6" key="1">
    <citation type="submission" date="2016-01" db="EMBL/GenBank/DDBJ databases">
        <title>Draft genome sequence of Thermodesulfovibrio aggregans strain TGE-P1.</title>
        <authorList>
            <person name="Sekiguchi Y."/>
            <person name="Ohashi A."/>
            <person name="Matsuura N."/>
            <person name="Tourlousse M.D."/>
        </authorList>
    </citation>
    <scope>NUCLEOTIDE SEQUENCE [LARGE SCALE GENOMIC DNA]</scope>
    <source>
        <strain evidence="6">TGE-P1</strain>
    </source>
</reference>
<dbReference type="GO" id="GO:0005886">
    <property type="term" value="C:plasma membrane"/>
    <property type="evidence" value="ECO:0007669"/>
    <property type="project" value="UniProtKB-SubCell"/>
</dbReference>
<dbReference type="InterPro" id="IPR050721">
    <property type="entry name" value="Trk_Ktr_HKT_K-transport"/>
</dbReference>
<keyword evidence="2" id="KW-0472">Membrane</keyword>
<evidence type="ECO:0000259" key="4">
    <source>
        <dbReference type="PROSITE" id="PS51202"/>
    </source>
</evidence>
<dbReference type="GO" id="GO:0008324">
    <property type="term" value="F:monoatomic cation transmembrane transporter activity"/>
    <property type="evidence" value="ECO:0007669"/>
    <property type="project" value="InterPro"/>
</dbReference>
<evidence type="ECO:0000259" key="3">
    <source>
        <dbReference type="PROSITE" id="PS51201"/>
    </source>
</evidence>
<gene>
    <name evidence="5" type="ORF">TAGGR_11314</name>
</gene>
<dbReference type="Gene3D" id="3.40.50.720">
    <property type="entry name" value="NAD(P)-binding Rossmann-like Domain"/>
    <property type="match status" value="1"/>
</dbReference>
<dbReference type="PANTHER" id="PTHR43833">
    <property type="entry name" value="POTASSIUM CHANNEL PROTEIN 2-RELATED-RELATED"/>
    <property type="match status" value="1"/>
</dbReference>
<protein>
    <submittedName>
        <fullName evidence="5">Voltage-gated potassium channel</fullName>
    </submittedName>
</protein>